<evidence type="ECO:0000313" key="3">
    <source>
        <dbReference type="EMBL" id="CAD9421453.1"/>
    </source>
</evidence>
<accession>A0A7S2FY33</accession>
<gene>
    <name evidence="3" type="ORF">CBRE1094_LOCUS7768</name>
</gene>
<evidence type="ECO:0000256" key="1">
    <source>
        <dbReference type="SAM" id="Phobius"/>
    </source>
</evidence>
<keyword evidence="1" id="KW-1133">Transmembrane helix</keyword>
<keyword evidence="1" id="KW-0472">Membrane</keyword>
<feature type="transmembrane region" description="Helical" evidence="1">
    <location>
        <begin position="49"/>
        <end position="74"/>
    </location>
</feature>
<dbReference type="InterPro" id="IPR001202">
    <property type="entry name" value="WW_dom"/>
</dbReference>
<feature type="transmembrane region" description="Helical" evidence="1">
    <location>
        <begin position="400"/>
        <end position="427"/>
    </location>
</feature>
<feature type="domain" description="WW" evidence="2">
    <location>
        <begin position="239"/>
        <end position="272"/>
    </location>
</feature>
<feature type="transmembrane region" description="Helical" evidence="1">
    <location>
        <begin position="149"/>
        <end position="168"/>
    </location>
</feature>
<dbReference type="InterPro" id="IPR036020">
    <property type="entry name" value="WW_dom_sf"/>
</dbReference>
<dbReference type="AlphaFoldDB" id="A0A7S2FY33"/>
<dbReference type="EMBL" id="HBGU01014412">
    <property type="protein sequence ID" value="CAD9421453.1"/>
    <property type="molecule type" value="Transcribed_RNA"/>
</dbReference>
<keyword evidence="1" id="KW-0812">Transmembrane</keyword>
<feature type="transmembrane region" description="Helical" evidence="1">
    <location>
        <begin position="481"/>
        <end position="507"/>
    </location>
</feature>
<dbReference type="Gene3D" id="2.20.70.10">
    <property type="match status" value="1"/>
</dbReference>
<feature type="transmembrane region" description="Helical" evidence="1">
    <location>
        <begin position="15"/>
        <end position="37"/>
    </location>
</feature>
<dbReference type="SMART" id="SM00456">
    <property type="entry name" value="WW"/>
    <property type="match status" value="1"/>
</dbReference>
<dbReference type="PROSITE" id="PS50020">
    <property type="entry name" value="WW_DOMAIN_2"/>
    <property type="match status" value="1"/>
</dbReference>
<feature type="transmembrane region" description="Helical" evidence="1">
    <location>
        <begin position="309"/>
        <end position="332"/>
    </location>
</feature>
<dbReference type="PROSITE" id="PS01159">
    <property type="entry name" value="WW_DOMAIN_1"/>
    <property type="match status" value="1"/>
</dbReference>
<sequence length="516" mass="55999">MPDLWLPPPPTRAKLLLVSITGGLANLMVIVTVPLIAQQIVPIIVPEHAASTVMIASALFVIGNFFTLVLGDLADRLRDYSRPLGIVNWTMFASILMLIGFTYVPVSYALPLLYAAMILLGFAANGASNLLMALMGVWGALYPEHASRFAATGSLAIMLTSLLGYSLLGVLPISEDHLEALYVLLSLVMLQEIMRLCGVSAYYLRPMALLPRDPADPDEDDATMGRTTGSQRLNEQAGAAEAAGWQVGQTEGGKTFYYNKKLNVTQWKPPFGWRGAQSSSFCSVLCQATRTFGETLCDWTSPAYQAMRYFLCGIAFANVIPVGVSFITKYFLEDVVLLTEKEANALLPSIGGVATLLSMIFVIPVGRTSAGLKYPFTMILIWQVIVTALNPTIFLGQLKYWLVLPAIVSNGVGYSVLGVLMIPAALSAAAKTDTLSRDITFMFASSGLITAVVQLSLSRVFELVGADEVEGRRRPRYHIKGYYVVIGLFTLSGVLCVVSYAISAYVVKRRKGRELG</sequence>
<dbReference type="Pfam" id="PF00397">
    <property type="entry name" value="WW"/>
    <property type="match status" value="1"/>
</dbReference>
<feature type="transmembrane region" description="Helical" evidence="1">
    <location>
        <begin position="112"/>
        <end position="137"/>
    </location>
</feature>
<feature type="transmembrane region" description="Helical" evidence="1">
    <location>
        <begin position="86"/>
        <end position="106"/>
    </location>
</feature>
<proteinExistence type="predicted"/>
<organism evidence="3">
    <name type="scientific">Haptolina brevifila</name>
    <dbReference type="NCBI Taxonomy" id="156173"/>
    <lineage>
        <taxon>Eukaryota</taxon>
        <taxon>Haptista</taxon>
        <taxon>Haptophyta</taxon>
        <taxon>Prymnesiophyceae</taxon>
        <taxon>Prymnesiales</taxon>
        <taxon>Prymnesiaceae</taxon>
        <taxon>Haptolina</taxon>
    </lineage>
</organism>
<reference evidence="3" key="1">
    <citation type="submission" date="2021-01" db="EMBL/GenBank/DDBJ databases">
        <authorList>
            <person name="Corre E."/>
            <person name="Pelletier E."/>
            <person name="Niang G."/>
            <person name="Scheremetjew M."/>
            <person name="Finn R."/>
            <person name="Kale V."/>
            <person name="Holt S."/>
            <person name="Cochrane G."/>
            <person name="Meng A."/>
            <person name="Brown T."/>
            <person name="Cohen L."/>
        </authorList>
    </citation>
    <scope>NUCLEOTIDE SEQUENCE</scope>
    <source>
        <strain evidence="3">UTEX LB 985</strain>
    </source>
</reference>
<feature type="transmembrane region" description="Helical" evidence="1">
    <location>
        <begin position="344"/>
        <end position="363"/>
    </location>
</feature>
<dbReference type="CDD" id="cd00201">
    <property type="entry name" value="WW"/>
    <property type="match status" value="1"/>
</dbReference>
<evidence type="ECO:0000259" key="2">
    <source>
        <dbReference type="PROSITE" id="PS50020"/>
    </source>
</evidence>
<feature type="transmembrane region" description="Helical" evidence="1">
    <location>
        <begin position="439"/>
        <end position="461"/>
    </location>
</feature>
<dbReference type="Gene3D" id="1.20.1250.20">
    <property type="entry name" value="MFS general substrate transporter like domains"/>
    <property type="match status" value="1"/>
</dbReference>
<name>A0A7S2FY33_9EUKA</name>
<dbReference type="SUPFAM" id="SSF103473">
    <property type="entry name" value="MFS general substrate transporter"/>
    <property type="match status" value="1"/>
</dbReference>
<protein>
    <recommendedName>
        <fullName evidence="2">WW domain-containing protein</fullName>
    </recommendedName>
</protein>
<dbReference type="InterPro" id="IPR036259">
    <property type="entry name" value="MFS_trans_sf"/>
</dbReference>
<feature type="transmembrane region" description="Helical" evidence="1">
    <location>
        <begin position="375"/>
        <end position="394"/>
    </location>
</feature>
<dbReference type="SUPFAM" id="SSF51045">
    <property type="entry name" value="WW domain"/>
    <property type="match status" value="1"/>
</dbReference>